<gene>
    <name evidence="1" type="ORF">NDU88_003536</name>
</gene>
<proteinExistence type="predicted"/>
<protein>
    <submittedName>
        <fullName evidence="1">Uncharacterized protein</fullName>
    </submittedName>
</protein>
<dbReference type="AlphaFoldDB" id="A0AAV7M6K5"/>
<dbReference type="Proteomes" id="UP001066276">
    <property type="component" value="Chromosome 10"/>
</dbReference>
<organism evidence="1 2">
    <name type="scientific">Pleurodeles waltl</name>
    <name type="common">Iberian ribbed newt</name>
    <dbReference type="NCBI Taxonomy" id="8319"/>
    <lineage>
        <taxon>Eukaryota</taxon>
        <taxon>Metazoa</taxon>
        <taxon>Chordata</taxon>
        <taxon>Craniata</taxon>
        <taxon>Vertebrata</taxon>
        <taxon>Euteleostomi</taxon>
        <taxon>Amphibia</taxon>
        <taxon>Batrachia</taxon>
        <taxon>Caudata</taxon>
        <taxon>Salamandroidea</taxon>
        <taxon>Salamandridae</taxon>
        <taxon>Pleurodelinae</taxon>
        <taxon>Pleurodeles</taxon>
    </lineage>
</organism>
<evidence type="ECO:0000313" key="1">
    <source>
        <dbReference type="EMBL" id="KAJ1098425.1"/>
    </source>
</evidence>
<evidence type="ECO:0000313" key="2">
    <source>
        <dbReference type="Proteomes" id="UP001066276"/>
    </source>
</evidence>
<accession>A0AAV7M6K5</accession>
<keyword evidence="2" id="KW-1185">Reference proteome</keyword>
<dbReference type="EMBL" id="JANPWB010000014">
    <property type="protein sequence ID" value="KAJ1098425.1"/>
    <property type="molecule type" value="Genomic_DNA"/>
</dbReference>
<reference evidence="1" key="1">
    <citation type="journal article" date="2022" name="bioRxiv">
        <title>Sequencing and chromosome-scale assembly of the giantPleurodeles waltlgenome.</title>
        <authorList>
            <person name="Brown T."/>
            <person name="Elewa A."/>
            <person name="Iarovenko S."/>
            <person name="Subramanian E."/>
            <person name="Araus A.J."/>
            <person name="Petzold A."/>
            <person name="Susuki M."/>
            <person name="Suzuki K.-i.T."/>
            <person name="Hayashi T."/>
            <person name="Toyoda A."/>
            <person name="Oliveira C."/>
            <person name="Osipova E."/>
            <person name="Leigh N.D."/>
            <person name="Simon A."/>
            <person name="Yun M.H."/>
        </authorList>
    </citation>
    <scope>NUCLEOTIDE SEQUENCE</scope>
    <source>
        <strain evidence="1">20211129_DDA</strain>
        <tissue evidence="1">Liver</tissue>
    </source>
</reference>
<comment type="caution">
    <text evidence="1">The sequence shown here is derived from an EMBL/GenBank/DDBJ whole genome shotgun (WGS) entry which is preliminary data.</text>
</comment>
<sequence>MSGGVDDWTIADSKELHFDDNGSMEEGAVQEELSSQKRVLPQEDSIIANKGQRVGVLQIERNSWERKDEMLVTTTQRFLDNAIQKTLQVFIVNAIWSDLSLFSNTWMVHKAQMDYGFAWLRYDEEF</sequence>
<name>A0AAV7M6K5_PLEWA</name>